<dbReference type="OMA" id="WANIEET"/>
<proteinExistence type="predicted"/>
<protein>
    <recommendedName>
        <fullName evidence="2">F-box domain-containing protein</fullName>
    </recommendedName>
</protein>
<sequence length="647" mass="74301">MSTTKKTKIDSTAVASTNKRNNAATRRAPRKKEKGGGGELSQISDMPLDILQEIFAYLQPVDLLHIARCTKHFRAFLMTRSSANMWKASRQNIPGLPQCPPHLSEPAYANLVFSPHCHVCLKDGVKDVIWEFSARYCGICKSKMSEWITEHSPRFPTVQFFEFLSMLTPATRQRDCWAVHKPQFEVVTSRIRELSDDPPTLDAYVQTQSAHARQMRLHVKLCHNWALACEQQRAVAVQDLKDQRLATIKDKLEAQGWGKEVDWIVRHRYDPFFNHGKVRQARILTERAWKTLNAELVPMMEEIRTKRLLEERDQIISRRLSSLKTAVSELLLEPRKTVESEYKPTHADVAIYPPIREIVDSPNDVNVTKDTFMDQRETILSFAQSWHAQALHDIANVTRKLIGLPEDADPFNLAISFVRCGLCYSAFHCSTAIIHRCLREKKNYANNRIDYIKDIYERRVCYAFADERLRPWSHPDFLNQWSAAPQVKDLKVVIRACGLDPLQATIADLDGADVWLGSKKPFGWDVSTWRGLFNVILVTDNYWMSHNTLVTVDADVKAVAKKQKEATSSQNEEARSYDGWCCALCDHVTRPVKSLHDVQRHISDCHSITDPGAEDMYLHPHFSKHIFPGHLMWYVKKEEVQGECAEI</sequence>
<dbReference type="Proteomes" id="UP000218811">
    <property type="component" value="Unassembled WGS sequence"/>
</dbReference>
<evidence type="ECO:0000313" key="4">
    <source>
        <dbReference type="Proteomes" id="UP000218811"/>
    </source>
</evidence>
<dbReference type="Pfam" id="PF00646">
    <property type="entry name" value="F-box"/>
    <property type="match status" value="1"/>
</dbReference>
<feature type="domain" description="F-box" evidence="2">
    <location>
        <begin position="40"/>
        <end position="89"/>
    </location>
</feature>
<dbReference type="EMBL" id="KB468146">
    <property type="protein sequence ID" value="PCH43536.1"/>
    <property type="molecule type" value="Genomic_DNA"/>
</dbReference>
<feature type="region of interest" description="Disordered" evidence="1">
    <location>
        <begin position="1"/>
        <end position="40"/>
    </location>
</feature>
<evidence type="ECO:0000256" key="1">
    <source>
        <dbReference type="SAM" id="MobiDB-lite"/>
    </source>
</evidence>
<feature type="compositionally biased region" description="Polar residues" evidence="1">
    <location>
        <begin position="13"/>
        <end position="24"/>
    </location>
</feature>
<accession>A0A2H3JMY5</accession>
<dbReference type="STRING" id="742152.A0A2H3JMY5"/>
<dbReference type="SUPFAM" id="SSF81383">
    <property type="entry name" value="F-box domain"/>
    <property type="match status" value="1"/>
</dbReference>
<dbReference type="CDD" id="cd09917">
    <property type="entry name" value="F-box_SF"/>
    <property type="match status" value="1"/>
</dbReference>
<reference evidence="3 4" key="1">
    <citation type="journal article" date="2012" name="Science">
        <title>The Paleozoic origin of enzymatic lignin decomposition reconstructed from 31 fungal genomes.</title>
        <authorList>
            <person name="Floudas D."/>
            <person name="Binder M."/>
            <person name="Riley R."/>
            <person name="Barry K."/>
            <person name="Blanchette R.A."/>
            <person name="Henrissat B."/>
            <person name="Martinez A.T."/>
            <person name="Otillar R."/>
            <person name="Spatafora J.W."/>
            <person name="Yadav J.S."/>
            <person name="Aerts A."/>
            <person name="Benoit I."/>
            <person name="Boyd A."/>
            <person name="Carlson A."/>
            <person name="Copeland A."/>
            <person name="Coutinho P.M."/>
            <person name="de Vries R.P."/>
            <person name="Ferreira P."/>
            <person name="Findley K."/>
            <person name="Foster B."/>
            <person name="Gaskell J."/>
            <person name="Glotzer D."/>
            <person name="Gorecki P."/>
            <person name="Heitman J."/>
            <person name="Hesse C."/>
            <person name="Hori C."/>
            <person name="Igarashi K."/>
            <person name="Jurgens J.A."/>
            <person name="Kallen N."/>
            <person name="Kersten P."/>
            <person name="Kohler A."/>
            <person name="Kuees U."/>
            <person name="Kumar T.K.A."/>
            <person name="Kuo A."/>
            <person name="LaButti K."/>
            <person name="Larrondo L.F."/>
            <person name="Lindquist E."/>
            <person name="Ling A."/>
            <person name="Lombard V."/>
            <person name="Lucas S."/>
            <person name="Lundell T."/>
            <person name="Martin R."/>
            <person name="McLaughlin D.J."/>
            <person name="Morgenstern I."/>
            <person name="Morin E."/>
            <person name="Murat C."/>
            <person name="Nagy L.G."/>
            <person name="Nolan M."/>
            <person name="Ohm R.A."/>
            <person name="Patyshakuliyeva A."/>
            <person name="Rokas A."/>
            <person name="Ruiz-Duenas F.J."/>
            <person name="Sabat G."/>
            <person name="Salamov A."/>
            <person name="Samejima M."/>
            <person name="Schmutz J."/>
            <person name="Slot J.C."/>
            <person name="St John F."/>
            <person name="Stenlid J."/>
            <person name="Sun H."/>
            <person name="Sun S."/>
            <person name="Syed K."/>
            <person name="Tsang A."/>
            <person name="Wiebenga A."/>
            <person name="Young D."/>
            <person name="Pisabarro A."/>
            <person name="Eastwood D.C."/>
            <person name="Martin F."/>
            <person name="Cullen D."/>
            <person name="Grigoriev I.V."/>
            <person name="Hibbett D.S."/>
        </authorList>
    </citation>
    <scope>NUCLEOTIDE SEQUENCE [LARGE SCALE GENOMIC DNA]</scope>
    <source>
        <strain evidence="3 4">MD-104</strain>
    </source>
</reference>
<dbReference type="OrthoDB" id="2322499at2759"/>
<dbReference type="InterPro" id="IPR001810">
    <property type="entry name" value="F-box_dom"/>
</dbReference>
<name>A0A2H3JMY5_WOLCO</name>
<gene>
    <name evidence="3" type="ORF">WOLCODRAFT_122141</name>
</gene>
<dbReference type="PROSITE" id="PS50181">
    <property type="entry name" value="FBOX"/>
    <property type="match status" value="1"/>
</dbReference>
<evidence type="ECO:0000313" key="3">
    <source>
        <dbReference type="EMBL" id="PCH43536.1"/>
    </source>
</evidence>
<organism evidence="3 4">
    <name type="scientific">Wolfiporia cocos (strain MD-104)</name>
    <name type="common">Brown rot fungus</name>
    <dbReference type="NCBI Taxonomy" id="742152"/>
    <lineage>
        <taxon>Eukaryota</taxon>
        <taxon>Fungi</taxon>
        <taxon>Dikarya</taxon>
        <taxon>Basidiomycota</taxon>
        <taxon>Agaricomycotina</taxon>
        <taxon>Agaricomycetes</taxon>
        <taxon>Polyporales</taxon>
        <taxon>Phaeolaceae</taxon>
        <taxon>Wolfiporia</taxon>
    </lineage>
</organism>
<keyword evidence="4" id="KW-1185">Reference proteome</keyword>
<evidence type="ECO:0000259" key="2">
    <source>
        <dbReference type="PROSITE" id="PS50181"/>
    </source>
</evidence>
<dbReference type="InterPro" id="IPR036047">
    <property type="entry name" value="F-box-like_dom_sf"/>
</dbReference>
<dbReference type="AlphaFoldDB" id="A0A2H3JMY5"/>